<keyword evidence="2" id="KW-0378">Hydrolase</keyword>
<name>A0ABV3Y3W2_9ACTN</name>
<dbReference type="InterPro" id="IPR012338">
    <property type="entry name" value="Beta-lactam/transpept-like"/>
</dbReference>
<protein>
    <submittedName>
        <fullName evidence="2">Serine hydrolase domain-containing protein</fullName>
        <ecNumber evidence="2">3.-.-.-</ecNumber>
    </submittedName>
</protein>
<dbReference type="SUPFAM" id="SSF56601">
    <property type="entry name" value="beta-lactamase/transpeptidase-like"/>
    <property type="match status" value="1"/>
</dbReference>
<proteinExistence type="predicted"/>
<evidence type="ECO:0000313" key="3">
    <source>
        <dbReference type="Proteomes" id="UP001560267"/>
    </source>
</evidence>
<dbReference type="PANTHER" id="PTHR46825:SF9">
    <property type="entry name" value="BETA-LACTAMASE-RELATED DOMAIN-CONTAINING PROTEIN"/>
    <property type="match status" value="1"/>
</dbReference>
<evidence type="ECO:0000313" key="2">
    <source>
        <dbReference type="EMBL" id="MEX6429223.1"/>
    </source>
</evidence>
<comment type="caution">
    <text evidence="2">The sequence shown here is derived from an EMBL/GenBank/DDBJ whole genome shotgun (WGS) entry which is preliminary data.</text>
</comment>
<accession>A0ABV3Y3W2</accession>
<sequence>MSELHHPNPMGTSKGQAVSSTGLRLSQCFDPIDELFSSFFEVHRVPGLVWGVVDQSGLLHVGSRGVPDPSRPDRLTEHHVFRIASMTKSFTAMCILLLRDRAKLSLDDPVQQWLPELKVRYRPHIEPSTLTIAQLLSMSSGLVEDDPWADRQLAMPESDFTALLATGIGLDLPPGSGFEYSNLGYAMLGLIAKRAAGHDLNVLAIEQILQPLQMHASTWNLQDVDATLLATGYRLNQGNWEIEALLDHGAFGAMGGLASSIKDLAQWVALHLGAWHQEPRLSVPWIKRSSLREMAQIHTAISRPNTTHPDLTAQGYGYGLTIAHHRLLGRIVGHSGGLPGYGSRMEWLTDYDIGLVTLANRTYTALSDVVRQGLTHLVETGLVGVTPLPVSEELRRVYEAIIATYQNPQNQAALREVALPSYFLDCDDDRRPPDFGTLRSTHGRLISTDPISAQGSLRGFWTMHCARGALTMHAMLGPGVPHKLQFLGVASEPTAPGNR</sequence>
<dbReference type="PANTHER" id="PTHR46825">
    <property type="entry name" value="D-ALANYL-D-ALANINE-CARBOXYPEPTIDASE/ENDOPEPTIDASE AMPH"/>
    <property type="match status" value="1"/>
</dbReference>
<dbReference type="InterPro" id="IPR001466">
    <property type="entry name" value="Beta-lactam-related"/>
</dbReference>
<dbReference type="GO" id="GO:0016787">
    <property type="term" value="F:hydrolase activity"/>
    <property type="evidence" value="ECO:0007669"/>
    <property type="project" value="UniProtKB-KW"/>
</dbReference>
<dbReference type="Gene3D" id="3.40.710.10">
    <property type="entry name" value="DD-peptidase/beta-lactamase superfamily"/>
    <property type="match status" value="1"/>
</dbReference>
<dbReference type="InterPro" id="IPR050491">
    <property type="entry name" value="AmpC-like"/>
</dbReference>
<reference evidence="2 3" key="1">
    <citation type="submission" date="2024-07" db="EMBL/GenBank/DDBJ databases">
        <title>Draft Genome Sequence of Ferrimicrobium acidiphilum Strain YE2023, Isolated from a Pulp of Bioleach Reactor.</title>
        <authorList>
            <person name="Elkina Y.A."/>
            <person name="Bulaeva A.G."/>
            <person name="Beletsky A.V."/>
            <person name="Mardanov A.V."/>
        </authorList>
    </citation>
    <scope>NUCLEOTIDE SEQUENCE [LARGE SCALE GENOMIC DNA]</scope>
    <source>
        <strain evidence="2 3">YE2023</strain>
    </source>
</reference>
<organism evidence="2 3">
    <name type="scientific">Ferrimicrobium acidiphilum</name>
    <dbReference type="NCBI Taxonomy" id="121039"/>
    <lineage>
        <taxon>Bacteria</taxon>
        <taxon>Bacillati</taxon>
        <taxon>Actinomycetota</taxon>
        <taxon>Acidimicrobiia</taxon>
        <taxon>Acidimicrobiales</taxon>
        <taxon>Acidimicrobiaceae</taxon>
        <taxon>Ferrimicrobium</taxon>
    </lineage>
</organism>
<feature type="domain" description="Beta-lactamase-related" evidence="1">
    <location>
        <begin position="33"/>
        <end position="371"/>
    </location>
</feature>
<keyword evidence="3" id="KW-1185">Reference proteome</keyword>
<evidence type="ECO:0000259" key="1">
    <source>
        <dbReference type="Pfam" id="PF00144"/>
    </source>
</evidence>
<dbReference type="Pfam" id="PF00144">
    <property type="entry name" value="Beta-lactamase"/>
    <property type="match status" value="1"/>
</dbReference>
<dbReference type="EMBL" id="JBFSHR010000012">
    <property type="protein sequence ID" value="MEX6429223.1"/>
    <property type="molecule type" value="Genomic_DNA"/>
</dbReference>
<gene>
    <name evidence="2" type="ORF">AB6A68_05140</name>
</gene>
<dbReference type="Proteomes" id="UP001560267">
    <property type="component" value="Unassembled WGS sequence"/>
</dbReference>
<dbReference type="EC" id="3.-.-.-" evidence="2"/>